<keyword evidence="1" id="KW-0472">Membrane</keyword>
<dbReference type="EMBL" id="CP133614">
    <property type="protein sequence ID" value="WMV19081.1"/>
    <property type="molecule type" value="Genomic_DNA"/>
</dbReference>
<dbReference type="InterPro" id="IPR053134">
    <property type="entry name" value="RNA-dir_DNA_polymerase"/>
</dbReference>
<dbReference type="InterPro" id="IPR000477">
    <property type="entry name" value="RT_dom"/>
</dbReference>
<accession>A0AAF0Q918</accession>
<dbReference type="Gene3D" id="3.10.10.10">
    <property type="entry name" value="HIV Type 1 Reverse Transcriptase, subunit A, domain 1"/>
    <property type="match status" value="1"/>
</dbReference>
<keyword evidence="4" id="KW-1185">Reference proteome</keyword>
<feature type="transmembrane region" description="Helical" evidence="1">
    <location>
        <begin position="91"/>
        <end position="111"/>
    </location>
</feature>
<feature type="transmembrane region" description="Helical" evidence="1">
    <location>
        <begin position="20"/>
        <end position="42"/>
    </location>
</feature>
<dbReference type="Proteomes" id="UP001234989">
    <property type="component" value="Chromosome 3"/>
</dbReference>
<name>A0AAF0Q918_SOLVR</name>
<organism evidence="3 4">
    <name type="scientific">Solanum verrucosum</name>
    <dbReference type="NCBI Taxonomy" id="315347"/>
    <lineage>
        <taxon>Eukaryota</taxon>
        <taxon>Viridiplantae</taxon>
        <taxon>Streptophyta</taxon>
        <taxon>Embryophyta</taxon>
        <taxon>Tracheophyta</taxon>
        <taxon>Spermatophyta</taxon>
        <taxon>Magnoliopsida</taxon>
        <taxon>eudicotyledons</taxon>
        <taxon>Gunneridae</taxon>
        <taxon>Pentapetalae</taxon>
        <taxon>asterids</taxon>
        <taxon>lamiids</taxon>
        <taxon>Solanales</taxon>
        <taxon>Solanaceae</taxon>
        <taxon>Solanoideae</taxon>
        <taxon>Solaneae</taxon>
        <taxon>Solanum</taxon>
    </lineage>
</organism>
<dbReference type="SUPFAM" id="SSF56672">
    <property type="entry name" value="DNA/RNA polymerases"/>
    <property type="match status" value="1"/>
</dbReference>
<feature type="domain" description="Reverse transcriptase" evidence="2">
    <location>
        <begin position="11"/>
        <end position="101"/>
    </location>
</feature>
<evidence type="ECO:0000313" key="3">
    <source>
        <dbReference type="EMBL" id="WMV19081.1"/>
    </source>
</evidence>
<sequence>MRPEDVPKMAFRTRYEHYEILVMSFGLTNVPATFMSLMNGVFNQFLDSFVIVFIDDILVYSKSEEEHADYLRIVLVVLGKEMLYAKFSKCAFWLTSVAFFGACSFIEGVMVDPQNFEAVKNWVRPSSVTEVRSFVGLTSYYR</sequence>
<keyword evidence="1" id="KW-0812">Transmembrane</keyword>
<dbReference type="PANTHER" id="PTHR24559:SF444">
    <property type="entry name" value="REVERSE TRANSCRIPTASE DOMAIN-CONTAINING PROTEIN"/>
    <property type="match status" value="1"/>
</dbReference>
<proteinExistence type="predicted"/>
<evidence type="ECO:0000259" key="2">
    <source>
        <dbReference type="Pfam" id="PF00078"/>
    </source>
</evidence>
<keyword evidence="1" id="KW-1133">Transmembrane helix</keyword>
<dbReference type="AlphaFoldDB" id="A0AAF0Q918"/>
<reference evidence="3" key="1">
    <citation type="submission" date="2023-08" db="EMBL/GenBank/DDBJ databases">
        <title>A de novo genome assembly of Solanum verrucosum Schlechtendal, a Mexican diploid species geographically isolated from the other diploid A-genome species in potato relatives.</title>
        <authorList>
            <person name="Hosaka K."/>
        </authorList>
    </citation>
    <scope>NUCLEOTIDE SEQUENCE</scope>
    <source>
        <tissue evidence="3">Young leaves</tissue>
    </source>
</reference>
<evidence type="ECO:0000313" key="4">
    <source>
        <dbReference type="Proteomes" id="UP001234989"/>
    </source>
</evidence>
<dbReference type="InterPro" id="IPR043128">
    <property type="entry name" value="Rev_trsase/Diguanyl_cyclase"/>
</dbReference>
<evidence type="ECO:0000256" key="1">
    <source>
        <dbReference type="SAM" id="Phobius"/>
    </source>
</evidence>
<dbReference type="PANTHER" id="PTHR24559">
    <property type="entry name" value="TRANSPOSON TY3-I GAG-POL POLYPROTEIN"/>
    <property type="match status" value="1"/>
</dbReference>
<dbReference type="Pfam" id="PF00078">
    <property type="entry name" value="RVT_1"/>
    <property type="match status" value="1"/>
</dbReference>
<dbReference type="Gene3D" id="3.30.70.270">
    <property type="match status" value="2"/>
</dbReference>
<dbReference type="CDD" id="cd01647">
    <property type="entry name" value="RT_LTR"/>
    <property type="match status" value="1"/>
</dbReference>
<gene>
    <name evidence="3" type="ORF">MTR67_012466</name>
</gene>
<dbReference type="InterPro" id="IPR043502">
    <property type="entry name" value="DNA/RNA_pol_sf"/>
</dbReference>
<protein>
    <recommendedName>
        <fullName evidence="2">Reverse transcriptase domain-containing protein</fullName>
    </recommendedName>
</protein>